<dbReference type="PANTHER" id="PTHR43798:SF33">
    <property type="entry name" value="HYDROLASE, PUTATIVE (AFU_ORTHOLOGUE AFUA_2G14860)-RELATED"/>
    <property type="match status" value="1"/>
</dbReference>
<dbReference type="PANTHER" id="PTHR43798">
    <property type="entry name" value="MONOACYLGLYCEROL LIPASE"/>
    <property type="match status" value="1"/>
</dbReference>
<dbReference type="STRING" id="1544416.Cocul_01503"/>
<evidence type="ECO:0000259" key="1">
    <source>
        <dbReference type="Pfam" id="PF12697"/>
    </source>
</evidence>
<dbReference type="Pfam" id="PF12697">
    <property type="entry name" value="Abhydrolase_6"/>
    <property type="match status" value="1"/>
</dbReference>
<accession>A0A0Q1ADD2</accession>
<keyword evidence="3" id="KW-1185">Reference proteome</keyword>
<dbReference type="Gene3D" id="3.40.50.1820">
    <property type="entry name" value="alpha/beta hydrolase"/>
    <property type="match status" value="1"/>
</dbReference>
<gene>
    <name evidence="2" type="ORF">Cocul_01503</name>
</gene>
<dbReference type="GO" id="GO:0046464">
    <property type="term" value="P:acylglycerol catabolic process"/>
    <property type="evidence" value="ECO:0007669"/>
    <property type="project" value="TreeGrafter"/>
</dbReference>
<keyword evidence="2" id="KW-0378">Hydrolase</keyword>
<dbReference type="InterPro" id="IPR029058">
    <property type="entry name" value="AB_hydrolase_fold"/>
</dbReference>
<dbReference type="OrthoDB" id="2987348at2"/>
<dbReference type="SUPFAM" id="SSF53474">
    <property type="entry name" value="alpha/beta-Hydrolases"/>
    <property type="match status" value="1"/>
</dbReference>
<dbReference type="InterPro" id="IPR050266">
    <property type="entry name" value="AB_hydrolase_sf"/>
</dbReference>
<dbReference type="Proteomes" id="UP000050517">
    <property type="component" value="Unassembled WGS sequence"/>
</dbReference>
<dbReference type="GO" id="GO:0016020">
    <property type="term" value="C:membrane"/>
    <property type="evidence" value="ECO:0007669"/>
    <property type="project" value="TreeGrafter"/>
</dbReference>
<dbReference type="PATRIC" id="fig|1544416.3.peg.1507"/>
<proteinExistence type="predicted"/>
<reference evidence="2 3" key="1">
    <citation type="submission" date="2015-10" db="EMBL/GenBank/DDBJ databases">
        <title>Corynebacteirum lowii and Corynebacterium oculi species nova, derived from human clinical disease and and emended description of Corynebacterium mastiditis.</title>
        <authorList>
            <person name="Bernard K."/>
            <person name="Pacheco A.L."/>
            <person name="Mcdougall C."/>
            <person name="Burtx T."/>
            <person name="Weibe D."/>
            <person name="Tyler S."/>
            <person name="Olson A.B."/>
            <person name="Cnockaert M."/>
            <person name="Eguchi H."/>
            <person name="Kuwahara T."/>
            <person name="Nakayama-Imaohji H."/>
            <person name="Boudewijins M."/>
            <person name="Van Hoecke F."/>
            <person name="Bernier A.-M."/>
            <person name="Vandamme P."/>
        </authorList>
    </citation>
    <scope>NUCLEOTIDE SEQUENCE [LARGE SCALE GENOMIC DNA]</scope>
    <source>
        <strain evidence="2 3">NML 130210</strain>
    </source>
</reference>
<dbReference type="EMBL" id="LKST01000002">
    <property type="protein sequence ID" value="KQB84692.1"/>
    <property type="molecule type" value="Genomic_DNA"/>
</dbReference>
<organism evidence="2 3">
    <name type="scientific">Corynebacterium oculi</name>
    <dbReference type="NCBI Taxonomy" id="1544416"/>
    <lineage>
        <taxon>Bacteria</taxon>
        <taxon>Bacillati</taxon>
        <taxon>Actinomycetota</taxon>
        <taxon>Actinomycetes</taxon>
        <taxon>Mycobacteriales</taxon>
        <taxon>Corynebacteriaceae</taxon>
        <taxon>Corynebacterium</taxon>
    </lineage>
</organism>
<sequence>MKALGQDVIAQVEALGGSVHLIGHDYGAQMGYEALNVSPHSFKTATFLAVCHPNIIAQNMKRHPLDAWKLRHVFYFSAGTLAEKRVPANNFAYIDTLWKRWSPQLELPEGYLDRVKAMYRDSWPSPVAQYRNMDLTPLTGKFTVPTLQILGAHDGTTSEHTAEGNADLFAGEYSEVTLDNGAHFTHLDAPDEVADLIVNWLRR</sequence>
<feature type="domain" description="AB hydrolase-1" evidence="1">
    <location>
        <begin position="7"/>
        <end position="195"/>
    </location>
</feature>
<dbReference type="GO" id="GO:0047372">
    <property type="term" value="F:monoacylglycerol lipase activity"/>
    <property type="evidence" value="ECO:0007669"/>
    <property type="project" value="TreeGrafter"/>
</dbReference>
<dbReference type="AlphaFoldDB" id="A0A0Q1ADD2"/>
<evidence type="ECO:0000313" key="2">
    <source>
        <dbReference type="EMBL" id="KQB84692.1"/>
    </source>
</evidence>
<comment type="caution">
    <text evidence="2">The sequence shown here is derived from an EMBL/GenBank/DDBJ whole genome shotgun (WGS) entry which is preliminary data.</text>
</comment>
<name>A0A0Q1ADD2_9CORY</name>
<protein>
    <submittedName>
        <fullName evidence="2">Alpha/beta hydrolase family protein</fullName>
    </submittedName>
</protein>
<evidence type="ECO:0000313" key="3">
    <source>
        <dbReference type="Proteomes" id="UP000050517"/>
    </source>
</evidence>
<dbReference type="InterPro" id="IPR000073">
    <property type="entry name" value="AB_hydrolase_1"/>
</dbReference>